<proteinExistence type="predicted"/>
<evidence type="ECO:0000256" key="2">
    <source>
        <dbReference type="ARBA" id="ARBA00023002"/>
    </source>
</evidence>
<dbReference type="PANTHER" id="PTHR10366">
    <property type="entry name" value="NAD DEPENDENT EPIMERASE/DEHYDRATASE"/>
    <property type="match status" value="1"/>
</dbReference>
<keyword evidence="2" id="KW-0560">Oxidoreductase</keyword>
<dbReference type="GO" id="GO:0016616">
    <property type="term" value="F:oxidoreductase activity, acting on the CH-OH group of donors, NAD or NADP as acceptor"/>
    <property type="evidence" value="ECO:0007669"/>
    <property type="project" value="TreeGrafter"/>
</dbReference>
<keyword evidence="3" id="KW-1133">Transmembrane helix</keyword>
<name>A0A2Z6NU96_TRISU</name>
<sequence>MSYGKDKNGSGGIEVVTLAVGLVGGDALLSFIPSTVAVIIAQLKDNEAKYKSLKFVEDICGKIPLVHVDDVCEAHIFCAENSSVNGRFLVASSYASSAEVANYYLQNYPEFDLKEK</sequence>
<dbReference type="InterPro" id="IPR050425">
    <property type="entry name" value="NAD(P)_dehydrat-like"/>
</dbReference>
<feature type="transmembrane region" description="Helical" evidence="3">
    <location>
        <begin position="15"/>
        <end position="41"/>
    </location>
</feature>
<gene>
    <name evidence="4" type="ORF">TSUD_387200</name>
</gene>
<dbReference type="AlphaFoldDB" id="A0A2Z6NU96"/>
<dbReference type="PANTHER" id="PTHR10366:SF808">
    <property type="entry name" value="DIHYDROFLAVONOL-4-REDUCTASE-LIKE PROTEIN"/>
    <property type="match status" value="1"/>
</dbReference>
<accession>A0A2Z6NU96</accession>
<dbReference type="Proteomes" id="UP000242715">
    <property type="component" value="Unassembled WGS sequence"/>
</dbReference>
<dbReference type="Gene3D" id="3.40.50.720">
    <property type="entry name" value="NAD(P)-binding Rossmann-like Domain"/>
    <property type="match status" value="1"/>
</dbReference>
<keyword evidence="3" id="KW-0812">Transmembrane</keyword>
<dbReference type="InterPro" id="IPR036291">
    <property type="entry name" value="NAD(P)-bd_dom_sf"/>
</dbReference>
<protein>
    <recommendedName>
        <fullName evidence="6">NAD-dependent epimerase/dehydratase domain-containing protein</fullName>
    </recommendedName>
</protein>
<keyword evidence="1" id="KW-0521">NADP</keyword>
<evidence type="ECO:0008006" key="6">
    <source>
        <dbReference type="Google" id="ProtNLM"/>
    </source>
</evidence>
<dbReference type="OrthoDB" id="2735536at2759"/>
<dbReference type="EMBL" id="DF974343">
    <property type="protein sequence ID" value="GAU47761.1"/>
    <property type="molecule type" value="Genomic_DNA"/>
</dbReference>
<dbReference type="SUPFAM" id="SSF51735">
    <property type="entry name" value="NAD(P)-binding Rossmann-fold domains"/>
    <property type="match status" value="1"/>
</dbReference>
<keyword evidence="3" id="KW-0472">Membrane</keyword>
<reference evidence="5" key="1">
    <citation type="journal article" date="2017" name="Front. Plant Sci.">
        <title>Climate Clever Clovers: New Paradigm to Reduce the Environmental Footprint of Ruminants by Breeding Low Methanogenic Forages Utilizing Haplotype Variation.</title>
        <authorList>
            <person name="Kaur P."/>
            <person name="Appels R."/>
            <person name="Bayer P.E."/>
            <person name="Keeble-Gagnere G."/>
            <person name="Wang J."/>
            <person name="Hirakawa H."/>
            <person name="Shirasawa K."/>
            <person name="Vercoe P."/>
            <person name="Stefanova K."/>
            <person name="Durmic Z."/>
            <person name="Nichols P."/>
            <person name="Revell C."/>
            <person name="Isobe S.N."/>
            <person name="Edwards D."/>
            <person name="Erskine W."/>
        </authorList>
    </citation>
    <scope>NUCLEOTIDE SEQUENCE [LARGE SCALE GENOMIC DNA]</scope>
    <source>
        <strain evidence="5">cv. Daliak</strain>
    </source>
</reference>
<keyword evidence="5" id="KW-1185">Reference proteome</keyword>
<evidence type="ECO:0000313" key="5">
    <source>
        <dbReference type="Proteomes" id="UP000242715"/>
    </source>
</evidence>
<evidence type="ECO:0000256" key="3">
    <source>
        <dbReference type="SAM" id="Phobius"/>
    </source>
</evidence>
<organism evidence="4 5">
    <name type="scientific">Trifolium subterraneum</name>
    <name type="common">Subterranean clover</name>
    <dbReference type="NCBI Taxonomy" id="3900"/>
    <lineage>
        <taxon>Eukaryota</taxon>
        <taxon>Viridiplantae</taxon>
        <taxon>Streptophyta</taxon>
        <taxon>Embryophyta</taxon>
        <taxon>Tracheophyta</taxon>
        <taxon>Spermatophyta</taxon>
        <taxon>Magnoliopsida</taxon>
        <taxon>eudicotyledons</taxon>
        <taxon>Gunneridae</taxon>
        <taxon>Pentapetalae</taxon>
        <taxon>rosids</taxon>
        <taxon>fabids</taxon>
        <taxon>Fabales</taxon>
        <taxon>Fabaceae</taxon>
        <taxon>Papilionoideae</taxon>
        <taxon>50 kb inversion clade</taxon>
        <taxon>NPAAA clade</taxon>
        <taxon>Hologalegina</taxon>
        <taxon>IRL clade</taxon>
        <taxon>Trifolieae</taxon>
        <taxon>Trifolium</taxon>
    </lineage>
</organism>
<evidence type="ECO:0000256" key="1">
    <source>
        <dbReference type="ARBA" id="ARBA00022857"/>
    </source>
</evidence>
<evidence type="ECO:0000313" key="4">
    <source>
        <dbReference type="EMBL" id="GAU47761.1"/>
    </source>
</evidence>